<dbReference type="Pfam" id="PF07695">
    <property type="entry name" value="7TMR-DISM_7TM"/>
    <property type="match status" value="1"/>
</dbReference>
<feature type="transmembrane region" description="Helical" evidence="1">
    <location>
        <begin position="187"/>
        <end position="209"/>
    </location>
</feature>
<dbReference type="InterPro" id="IPR001633">
    <property type="entry name" value="EAL_dom"/>
</dbReference>
<dbReference type="SUPFAM" id="SSF141868">
    <property type="entry name" value="EAL domain-like"/>
    <property type="match status" value="1"/>
</dbReference>
<feature type="transmembrane region" description="Helical" evidence="1">
    <location>
        <begin position="275"/>
        <end position="295"/>
    </location>
</feature>
<name>A0A501X4T6_9GAMM</name>
<organism evidence="3 4">
    <name type="scientific">Maribrevibacterium harenarium</name>
    <dbReference type="NCBI Taxonomy" id="2589817"/>
    <lineage>
        <taxon>Bacteria</taxon>
        <taxon>Pseudomonadati</taxon>
        <taxon>Pseudomonadota</taxon>
        <taxon>Gammaproteobacteria</taxon>
        <taxon>Oceanospirillales</taxon>
        <taxon>Oceanospirillaceae</taxon>
        <taxon>Maribrevibacterium</taxon>
    </lineage>
</organism>
<evidence type="ECO:0000313" key="4">
    <source>
        <dbReference type="Proteomes" id="UP000315901"/>
    </source>
</evidence>
<proteinExistence type="predicted"/>
<feature type="transmembrane region" description="Helical" evidence="1">
    <location>
        <begin position="216"/>
        <end position="239"/>
    </location>
</feature>
<dbReference type="InterPro" id="IPR035919">
    <property type="entry name" value="EAL_sf"/>
</dbReference>
<feature type="domain" description="EAL" evidence="2">
    <location>
        <begin position="602"/>
        <end position="857"/>
    </location>
</feature>
<reference evidence="3 4" key="1">
    <citation type="submission" date="2019-06" db="EMBL/GenBank/DDBJ databases">
        <title>A novel bacterium of genus Marinomonas, isolated from coastal sand.</title>
        <authorList>
            <person name="Huang H."/>
            <person name="Mo K."/>
            <person name="Hu Y."/>
        </authorList>
    </citation>
    <scope>NUCLEOTIDE SEQUENCE [LARGE SCALE GENOMIC DNA]</scope>
    <source>
        <strain evidence="3 4">HB171799</strain>
    </source>
</reference>
<dbReference type="RefSeq" id="WP_140586561.1">
    <property type="nucleotide sequence ID" value="NZ_VFRR01000001.1"/>
</dbReference>
<dbReference type="AlphaFoldDB" id="A0A501X4T6"/>
<gene>
    <name evidence="3" type="ORF">FJM67_00300</name>
</gene>
<evidence type="ECO:0000313" key="3">
    <source>
        <dbReference type="EMBL" id="TPE55526.1"/>
    </source>
</evidence>
<accession>A0A501X4T6</accession>
<dbReference type="PANTHER" id="PTHR33121:SF70">
    <property type="entry name" value="SIGNALING PROTEIN YKOW"/>
    <property type="match status" value="1"/>
</dbReference>
<dbReference type="PANTHER" id="PTHR33121">
    <property type="entry name" value="CYCLIC DI-GMP PHOSPHODIESTERASE PDEF"/>
    <property type="match status" value="1"/>
</dbReference>
<feature type="transmembrane region" description="Helical" evidence="1">
    <location>
        <begin position="245"/>
        <end position="268"/>
    </location>
</feature>
<feature type="transmembrane region" description="Helical" evidence="1">
    <location>
        <begin position="301"/>
        <end position="324"/>
    </location>
</feature>
<dbReference type="InterPro" id="IPR050706">
    <property type="entry name" value="Cyclic-di-GMP_PDE-like"/>
</dbReference>
<protein>
    <submittedName>
        <fullName evidence="3">EAL domain-containing protein</fullName>
    </submittedName>
</protein>
<keyword evidence="1" id="KW-1133">Transmembrane helix</keyword>
<comment type="caution">
    <text evidence="3">The sequence shown here is derived from an EMBL/GenBank/DDBJ whole genome shotgun (WGS) entry which is preliminary data.</text>
</comment>
<evidence type="ECO:0000259" key="2">
    <source>
        <dbReference type="PROSITE" id="PS50883"/>
    </source>
</evidence>
<dbReference type="Gene3D" id="3.20.20.450">
    <property type="entry name" value="EAL domain"/>
    <property type="match status" value="1"/>
</dbReference>
<dbReference type="InterPro" id="IPR011622">
    <property type="entry name" value="7TMR_DISM_rcpt_extracell_dom2"/>
</dbReference>
<keyword evidence="4" id="KW-1185">Reference proteome</keyword>
<dbReference type="EMBL" id="VFRR01000001">
    <property type="protein sequence ID" value="TPE55526.1"/>
    <property type="molecule type" value="Genomic_DNA"/>
</dbReference>
<dbReference type="GO" id="GO:0071111">
    <property type="term" value="F:cyclic-guanylate-specific phosphodiesterase activity"/>
    <property type="evidence" value="ECO:0007669"/>
    <property type="project" value="InterPro"/>
</dbReference>
<evidence type="ECO:0000256" key="1">
    <source>
        <dbReference type="SAM" id="Phobius"/>
    </source>
</evidence>
<feature type="transmembrane region" description="Helical" evidence="1">
    <location>
        <begin position="336"/>
        <end position="359"/>
    </location>
</feature>
<keyword evidence="1" id="KW-0472">Membrane</keyword>
<sequence length="864" mass="96596">MNAHRTTFKSIYLIALLFCGISLVAWHQASSFTELRPLGSSKDVLSYTFVDDGSVLSVEQIQSQAYRAAKHGDLSFGYQSDALLVRVTLPQGVSQDAILVVDYSLLDRLELWQISDTKVVGQWQSGDMQPFSSRPLASRQFLFPLVETSSPTELFLMAQSEGTLKVPLYFSSFAVEDARGQYTSMLLGGYLGFIALMMLVSVMMALIAGDRTYRIYMLYVASIGLFNAQMTGLLFQWVWPESPKFNASFTNVAIYLSAACQIWFVMAFLNVKSKIALIIGRGFVLICILGMASAFRPNTYALLTSVGTVVLIASSLLCVMLAVNRLKQSATHGSDWYFMAAWVCMLLGISITAAGVMGLLPSTSIVNNATLISSMLEVYFLLAALIDRYNREKNQSVSALSQALLESQKREQIERHLLFQATHDSLSRLPKKELLISRWGAKDANSLLQHETVSAYIVHFEGYYDQVLALGQEAAEAIVLALHTRLRHYTKNNNAIVRIDDQWSQDKVAVLDTSDMCFIGVNDGLLTSPAELEHLYRCLCEPVPFGLLKLEVKLTIGVATVSQENDLSSTLRRGQVAAKEAANRNLHFLLYDEREGEDPEYSAKLLTRFQQAMQFENLFMKFQPQIDLRTGEVVGFESLLRWFDVEEGVYQSPDHFMPLVEHTGWVGPLAEFVTHYSCRFLQRFYAHFGVQPQISINLSGRNLSDPHLPEKLINIIKSYSISPDKVVFEVTETAFVGDATKAKMILSRLSESGVKIALDDFGTGYSSLNYLRTLPFDKLKIDKSFLDDIDRSSHANTIMAATLALGNELGMDVIAEGVETQQMAERLQAMGCHYCQGFYYAKPLTEAELFEWYAARNSNGTIIE</sequence>
<dbReference type="CDD" id="cd01948">
    <property type="entry name" value="EAL"/>
    <property type="match status" value="1"/>
</dbReference>
<dbReference type="InterPro" id="IPR011623">
    <property type="entry name" value="7TMR_DISM_rcpt_extracell_dom1"/>
</dbReference>
<dbReference type="SMART" id="SM00052">
    <property type="entry name" value="EAL"/>
    <property type="match status" value="1"/>
</dbReference>
<dbReference type="Pfam" id="PF00563">
    <property type="entry name" value="EAL"/>
    <property type="match status" value="1"/>
</dbReference>
<dbReference type="Gene3D" id="2.60.40.2380">
    <property type="match status" value="1"/>
</dbReference>
<dbReference type="Pfam" id="PF07696">
    <property type="entry name" value="7TMR-DISMED2"/>
    <property type="match status" value="1"/>
</dbReference>
<keyword evidence="1" id="KW-0812">Transmembrane</keyword>
<dbReference type="OrthoDB" id="6279314at2"/>
<dbReference type="PROSITE" id="PS50883">
    <property type="entry name" value="EAL"/>
    <property type="match status" value="1"/>
</dbReference>
<dbReference type="Proteomes" id="UP000315901">
    <property type="component" value="Unassembled WGS sequence"/>
</dbReference>